<dbReference type="Pfam" id="PF10995">
    <property type="entry name" value="CBP_BcsE"/>
    <property type="match status" value="1"/>
</dbReference>
<dbReference type="NCBIfam" id="TIGR03369">
    <property type="entry name" value="cellulose_bcsE"/>
    <property type="match status" value="1"/>
</dbReference>
<dbReference type="AlphaFoldDB" id="A0ABD5CR07"/>
<evidence type="ECO:0000313" key="3">
    <source>
        <dbReference type="EMBL" id="MDR6207776.1"/>
    </source>
</evidence>
<evidence type="ECO:0000256" key="2">
    <source>
        <dbReference type="SAM" id="MobiDB-lite"/>
    </source>
</evidence>
<feature type="region of interest" description="Disordered" evidence="2">
    <location>
        <begin position="578"/>
        <end position="662"/>
    </location>
</feature>
<organism evidence="3 4">
    <name type="scientific">Paraburkholderia graminis</name>
    <dbReference type="NCBI Taxonomy" id="60548"/>
    <lineage>
        <taxon>Bacteria</taxon>
        <taxon>Pseudomonadati</taxon>
        <taxon>Pseudomonadota</taxon>
        <taxon>Betaproteobacteria</taxon>
        <taxon>Burkholderiales</taxon>
        <taxon>Burkholderiaceae</taxon>
        <taxon>Paraburkholderia</taxon>
    </lineage>
</organism>
<dbReference type="RefSeq" id="WP_081653080.1">
    <property type="nucleotide sequence ID" value="NZ_ATXV01000015.1"/>
</dbReference>
<dbReference type="InterPro" id="IPR017745">
    <property type="entry name" value="BcsE"/>
</dbReference>
<dbReference type="EMBL" id="JAVIZN010000002">
    <property type="protein sequence ID" value="MDR6207776.1"/>
    <property type="molecule type" value="Genomic_DNA"/>
</dbReference>
<comment type="caution">
    <text evidence="3">The sequence shown here is derived from an EMBL/GenBank/DDBJ whole genome shotgun (WGS) entry which is preliminary data.</text>
</comment>
<feature type="region of interest" description="Disordered" evidence="2">
    <location>
        <begin position="1"/>
        <end position="20"/>
    </location>
</feature>
<sequence>MRPATSDPRHSGQRPGNAASSVSTLRALGAGFRRLVAPNKAADRLALDGLPESWATLAPGSVYLVYGIAGTPAADALLFESARDCAARSVTLVLSATRGAPLARLHAKGGGDLPARLNVVTLRPRESASDAAVGSAQTDAAARPLARLYGALRALKPFGFRRGSVFFVEGAEHWFSWDRPDDLAYEGRVLADWCETRNITLVLLAGRAAASTNDLALDSEAIEEQLEQEARDPERDAFHTSCQGVARLQPTHGELLWHVDFWRSRAALAAGEVRALRFTNAGRLMVAPEETEACRRADARIARDEMRVIATRKAVGDEPWVPAEWEIVDGLQAALKASLGARAASVVLDYSGGDQLETLCETIHTLRRTCGRALKIVLVERGQVLRHQFELLVLNLGANLVIGRDVPFSRMQSLMQSLRGQLNARPVAADYRAALAAALSDAVCGYLPVARFADHVSNVLGRGLSLNLPHVLVKLLLKPEVAHADALRQCRPVRNGDVFTADGAYFYVFLFACRLADAQGSLARIFQVPVESLAQSRQLIAGEQLLPEIERLRIEERRVPNVDFSDLFGAVAVAVAQDASQRPVETPTESRQETAAEATTPGVTEHIAQAPSASAVHSQSAPSAEANHAPQPDAATEHAAAQLPRRRRAEPAAMPLRKQEAL</sequence>
<feature type="compositionally biased region" description="Polar residues" evidence="2">
    <location>
        <begin position="611"/>
        <end position="622"/>
    </location>
</feature>
<gene>
    <name evidence="3" type="ORF">QF025_006496</name>
</gene>
<reference evidence="3 4" key="1">
    <citation type="submission" date="2023-08" db="EMBL/GenBank/DDBJ databases">
        <title>Genome sequencing of plant associated microbes to promote plant fitness in Sorghum bicolor and Oryza sativa.</title>
        <authorList>
            <person name="Coleman-Derr D."/>
        </authorList>
    </citation>
    <scope>NUCLEOTIDE SEQUENCE [LARGE SCALE GENOMIC DNA]</scope>
    <source>
        <strain evidence="3 4">SLBN-33</strain>
    </source>
</reference>
<name>A0ABD5CR07_9BURK</name>
<protein>
    <recommendedName>
        <fullName evidence="1">Cellulose biosynthesis protein BcsE</fullName>
    </recommendedName>
</protein>
<proteinExistence type="predicted"/>
<dbReference type="Proteomes" id="UP001245184">
    <property type="component" value="Unassembled WGS sequence"/>
</dbReference>
<evidence type="ECO:0000256" key="1">
    <source>
        <dbReference type="NCBIfam" id="TIGR03369"/>
    </source>
</evidence>
<accession>A0ABD5CR07</accession>
<evidence type="ECO:0000313" key="4">
    <source>
        <dbReference type="Proteomes" id="UP001245184"/>
    </source>
</evidence>